<evidence type="ECO:0000313" key="2">
    <source>
        <dbReference type="Proteomes" id="UP000696573"/>
    </source>
</evidence>
<protein>
    <submittedName>
        <fullName evidence="1">Uncharacterized protein</fullName>
    </submittedName>
</protein>
<keyword evidence="2" id="KW-1185">Reference proteome</keyword>
<accession>A0A9N9VBU8</accession>
<sequence>MAALKKEPWAESIDFEKYAKFFSDTLDTDSGKVTWQTWLIKAYNAFQKPEYLGYNRRLELNGLGDRVNSMIVTQPPLSLLTTYTEL</sequence>
<name>A0A9N9VBU8_9HYPO</name>
<gene>
    <name evidence="1" type="ORF">CRHIZ90672A_00013844</name>
</gene>
<dbReference type="Proteomes" id="UP000696573">
    <property type="component" value="Unassembled WGS sequence"/>
</dbReference>
<proteinExistence type="predicted"/>
<evidence type="ECO:0000313" key="1">
    <source>
        <dbReference type="EMBL" id="CAH0020344.1"/>
    </source>
</evidence>
<organism evidence="1 2">
    <name type="scientific">Clonostachys rhizophaga</name>
    <dbReference type="NCBI Taxonomy" id="160324"/>
    <lineage>
        <taxon>Eukaryota</taxon>
        <taxon>Fungi</taxon>
        <taxon>Dikarya</taxon>
        <taxon>Ascomycota</taxon>
        <taxon>Pezizomycotina</taxon>
        <taxon>Sordariomycetes</taxon>
        <taxon>Hypocreomycetidae</taxon>
        <taxon>Hypocreales</taxon>
        <taxon>Bionectriaceae</taxon>
        <taxon>Clonostachys</taxon>
    </lineage>
</organism>
<comment type="caution">
    <text evidence="1">The sequence shown here is derived from an EMBL/GenBank/DDBJ whole genome shotgun (WGS) entry which is preliminary data.</text>
</comment>
<dbReference type="AlphaFoldDB" id="A0A9N9VBU8"/>
<dbReference type="EMBL" id="CABFNQ020000642">
    <property type="protein sequence ID" value="CAH0020344.1"/>
    <property type="molecule type" value="Genomic_DNA"/>
</dbReference>
<reference evidence="1" key="1">
    <citation type="submission" date="2021-10" db="EMBL/GenBank/DDBJ databases">
        <authorList>
            <person name="Piombo E."/>
        </authorList>
    </citation>
    <scope>NUCLEOTIDE SEQUENCE</scope>
</reference>